<name>A0A9P7N7V0_9HYPO</name>
<evidence type="ECO:0000313" key="2">
    <source>
        <dbReference type="Proteomes" id="UP000748025"/>
    </source>
</evidence>
<organism evidence="1 2">
    <name type="scientific">Claviceps pusilla</name>
    <dbReference type="NCBI Taxonomy" id="123648"/>
    <lineage>
        <taxon>Eukaryota</taxon>
        <taxon>Fungi</taxon>
        <taxon>Dikarya</taxon>
        <taxon>Ascomycota</taxon>
        <taxon>Pezizomycotina</taxon>
        <taxon>Sordariomycetes</taxon>
        <taxon>Hypocreomycetidae</taxon>
        <taxon>Hypocreales</taxon>
        <taxon>Clavicipitaceae</taxon>
        <taxon>Claviceps</taxon>
    </lineage>
</organism>
<gene>
    <name evidence="1" type="ORF">E4U43_001580</name>
</gene>
<dbReference type="AlphaFoldDB" id="A0A9P7N7V0"/>
<proteinExistence type="predicted"/>
<reference evidence="1" key="1">
    <citation type="journal article" date="2020" name="bioRxiv">
        <title>Whole genome comparisons of ergot fungi reveals the divergence and evolution of species within the genus Claviceps are the result of varying mechanisms driving genome evolution and host range expansion.</title>
        <authorList>
            <person name="Wyka S.A."/>
            <person name="Mondo S.J."/>
            <person name="Liu M."/>
            <person name="Dettman J."/>
            <person name="Nalam V."/>
            <person name="Broders K.D."/>
        </authorList>
    </citation>
    <scope>NUCLEOTIDE SEQUENCE</scope>
    <source>
        <strain evidence="1">CCC 602</strain>
    </source>
</reference>
<sequence>MSVSLAYGRFPPPVIAKARHKERPRTLKKVLSTLFAYLVLDSAGLEMWRSICEASGYHGDEFRRGGRLASDAVSGSYGPGGEGNALASSGAGTLTRQAIEREALKLSYGK</sequence>
<protein>
    <submittedName>
        <fullName evidence="1">Uncharacterized protein</fullName>
    </submittedName>
</protein>
<accession>A0A9P7N7V0</accession>
<dbReference type="EMBL" id="SRPW01001518">
    <property type="protein sequence ID" value="KAG6000505.1"/>
    <property type="molecule type" value="Genomic_DNA"/>
</dbReference>
<comment type="caution">
    <text evidence="1">The sequence shown here is derived from an EMBL/GenBank/DDBJ whole genome shotgun (WGS) entry which is preliminary data.</text>
</comment>
<keyword evidence="2" id="KW-1185">Reference proteome</keyword>
<evidence type="ECO:0000313" key="1">
    <source>
        <dbReference type="EMBL" id="KAG6000505.1"/>
    </source>
</evidence>
<dbReference type="Proteomes" id="UP000748025">
    <property type="component" value="Unassembled WGS sequence"/>
</dbReference>